<evidence type="ECO:0000256" key="1">
    <source>
        <dbReference type="SAM" id="Phobius"/>
    </source>
</evidence>
<dbReference type="AlphaFoldDB" id="A0AAN6SRW8"/>
<feature type="transmembrane region" description="Helical" evidence="1">
    <location>
        <begin position="251"/>
        <end position="273"/>
    </location>
</feature>
<proteinExistence type="predicted"/>
<evidence type="ECO:0000313" key="3">
    <source>
        <dbReference type="Proteomes" id="UP001303115"/>
    </source>
</evidence>
<dbReference type="EMBL" id="MU854379">
    <property type="protein sequence ID" value="KAK4040327.1"/>
    <property type="molecule type" value="Genomic_DNA"/>
</dbReference>
<reference evidence="3" key="1">
    <citation type="journal article" date="2023" name="Mol. Phylogenet. Evol.">
        <title>Genome-scale phylogeny and comparative genomics of the fungal order Sordariales.</title>
        <authorList>
            <person name="Hensen N."/>
            <person name="Bonometti L."/>
            <person name="Westerberg I."/>
            <person name="Brannstrom I.O."/>
            <person name="Guillou S."/>
            <person name="Cros-Aarteil S."/>
            <person name="Calhoun S."/>
            <person name="Haridas S."/>
            <person name="Kuo A."/>
            <person name="Mondo S."/>
            <person name="Pangilinan J."/>
            <person name="Riley R."/>
            <person name="LaButti K."/>
            <person name="Andreopoulos B."/>
            <person name="Lipzen A."/>
            <person name="Chen C."/>
            <person name="Yan M."/>
            <person name="Daum C."/>
            <person name="Ng V."/>
            <person name="Clum A."/>
            <person name="Steindorff A."/>
            <person name="Ohm R.A."/>
            <person name="Martin F."/>
            <person name="Silar P."/>
            <person name="Natvig D.O."/>
            <person name="Lalanne C."/>
            <person name="Gautier V."/>
            <person name="Ament-Velasquez S.L."/>
            <person name="Kruys A."/>
            <person name="Hutchinson M.I."/>
            <person name="Powell A.J."/>
            <person name="Barry K."/>
            <person name="Miller A.N."/>
            <person name="Grigoriev I.V."/>
            <person name="Debuchy R."/>
            <person name="Gladieux P."/>
            <person name="Hiltunen Thoren M."/>
            <person name="Johannesson H."/>
        </authorList>
    </citation>
    <scope>NUCLEOTIDE SEQUENCE [LARGE SCALE GENOMIC DNA]</scope>
    <source>
        <strain evidence="3">CBS 284.82</strain>
    </source>
</reference>
<sequence>MAAQKHDDSVATRAWCVCGLVVSWIVGISALLAGGICVYLELRDGNAAQIMMSHTWREVLPLGLNILVTLLNDSMGYVHSCSLRWSLQREGKLDFNSNLRLLTAPKHSRPNGIIPNALYLTGIVLSYGSTSLIFLSLNPELARLLGKAYDREDIDGVHINAVALFTLGAGFLLQAIITNWALVETNIPTWSSNPLDVARTCTVDEHDGHRVEPRIGRCMMSVHLAKEDARCCKPRPKQRPMITAHPNVKRIIILLWTLPILSGIWGGGVYGYLLKGSRNGVFGRSWSLLPIFTGSTDSRCGTQQCTDGTSVLNVGWTANGAAGVVGAVFLIMAFQSVVTLSLHCAELIVNLSRDEKVYRALIGTRGTNGHYNSVFTAFTSWQTLILFALKAGVHWMFGLAINLQFQLGVNMHPPQIFYFSAFCLAAAIFGLLLSVWRPKGYLPASYGHIQTIADVVDDWADSGCMFWGEKYAGNPGYTGTSTHRLKQPDERMWYGGQHDQRQQSRIRVSAVPTELHNLNFNSSPAAVTPPPMQFPGYFPTPPPNPHAAPPPPPYMYVQHNAFVSQGAAQPQQAHPAAQNRQSYNSLNSAYSGMSGYSHYSGYSAQSTQPFLSGRGGW</sequence>
<feature type="transmembrane region" description="Helical" evidence="1">
    <location>
        <begin position="370"/>
        <end position="396"/>
    </location>
</feature>
<feature type="transmembrane region" description="Helical" evidence="1">
    <location>
        <begin position="117"/>
        <end position="137"/>
    </location>
</feature>
<accession>A0AAN6SRW8</accession>
<comment type="caution">
    <text evidence="2">The sequence shown here is derived from an EMBL/GenBank/DDBJ whole genome shotgun (WGS) entry which is preliminary data.</text>
</comment>
<feature type="transmembrane region" description="Helical" evidence="1">
    <location>
        <begin position="321"/>
        <end position="349"/>
    </location>
</feature>
<keyword evidence="1" id="KW-0472">Membrane</keyword>
<evidence type="ECO:0000313" key="2">
    <source>
        <dbReference type="EMBL" id="KAK4040327.1"/>
    </source>
</evidence>
<feature type="transmembrane region" description="Helical" evidence="1">
    <location>
        <begin position="416"/>
        <end position="436"/>
    </location>
</feature>
<feature type="transmembrane region" description="Helical" evidence="1">
    <location>
        <begin position="12"/>
        <end position="42"/>
    </location>
</feature>
<keyword evidence="1" id="KW-1133">Transmembrane helix</keyword>
<keyword evidence="3" id="KW-1185">Reference proteome</keyword>
<protein>
    <submittedName>
        <fullName evidence="2">Uncharacterized protein</fullName>
    </submittedName>
</protein>
<organism evidence="2 3">
    <name type="scientific">Parachaetomium inaequale</name>
    <dbReference type="NCBI Taxonomy" id="2588326"/>
    <lineage>
        <taxon>Eukaryota</taxon>
        <taxon>Fungi</taxon>
        <taxon>Dikarya</taxon>
        <taxon>Ascomycota</taxon>
        <taxon>Pezizomycotina</taxon>
        <taxon>Sordariomycetes</taxon>
        <taxon>Sordariomycetidae</taxon>
        <taxon>Sordariales</taxon>
        <taxon>Chaetomiaceae</taxon>
        <taxon>Parachaetomium</taxon>
    </lineage>
</organism>
<name>A0AAN6SRW8_9PEZI</name>
<gene>
    <name evidence="2" type="ORF">C8A01DRAFT_35656</name>
</gene>
<feature type="transmembrane region" description="Helical" evidence="1">
    <location>
        <begin position="157"/>
        <end position="182"/>
    </location>
</feature>
<keyword evidence="1" id="KW-0812">Transmembrane</keyword>
<dbReference type="Proteomes" id="UP001303115">
    <property type="component" value="Unassembled WGS sequence"/>
</dbReference>